<dbReference type="Gene3D" id="2.40.30.10">
    <property type="entry name" value="Translation factors"/>
    <property type="match status" value="1"/>
</dbReference>
<dbReference type="RefSeq" id="WP_126842081.1">
    <property type="nucleotide sequence ID" value="NZ_PIQH01000007.1"/>
</dbReference>
<keyword evidence="3" id="KW-0274">FAD</keyword>
<evidence type="ECO:0000259" key="4">
    <source>
        <dbReference type="Pfam" id="PF03486"/>
    </source>
</evidence>
<evidence type="ECO:0000256" key="3">
    <source>
        <dbReference type="ARBA" id="ARBA00022827"/>
    </source>
</evidence>
<dbReference type="InterPro" id="IPR036188">
    <property type="entry name" value="FAD/NAD-bd_sf"/>
</dbReference>
<evidence type="ECO:0000256" key="1">
    <source>
        <dbReference type="ARBA" id="ARBA00001974"/>
    </source>
</evidence>
<dbReference type="Gene3D" id="1.10.8.260">
    <property type="entry name" value="HI0933 insert domain-like"/>
    <property type="match status" value="1"/>
</dbReference>
<dbReference type="InterPro" id="IPR023166">
    <property type="entry name" value="BaiN-like_dom_sf"/>
</dbReference>
<feature type="domain" description="RsdA/BaiN/AoA(So)-like insert" evidence="5">
    <location>
        <begin position="188"/>
        <end position="339"/>
    </location>
</feature>
<dbReference type="PANTHER" id="PTHR42887:SF2">
    <property type="entry name" value="OS12G0638800 PROTEIN"/>
    <property type="match status" value="1"/>
</dbReference>
<comment type="cofactor">
    <cofactor evidence="1">
        <name>FAD</name>
        <dbReference type="ChEBI" id="CHEBI:57692"/>
    </cofactor>
</comment>
<sequence>MPDYDAIIIGAGAAGLHCAAFAAATGKRVLVLDHAKQTGKKILISGGGRCNFTNLYAAPENYLSDNPHFCKSALARYTQWDFIDLVSRYGIAYHEKTLGQLFCDDSAKQIVNMLVSECTNVGAEISLRTEIIGVDYQQGQYRINTSKGEFRSTNLVVACGGLSMPKLGATPLGYQLAEQFGHSITPVRAALVPFTLHDQDKQAFAELSGVSIPVTASANDGSFHEAMLFTHRGVSGPAMLQISSYWQPGEALTVNLLPSDDISEAIKQGQQQQPKAQLGSLLQQYFPKRLVQALADYWQWPLQQRLADCSNELINSVHDNLHQWQLKPNGTEGYRTAEVTLGGVNVNEISSKTMESTLQSGLYFIGEVMDVTGWLGGYNFQWAWASGYAAGTALAEQAQSVYWAEKSY</sequence>
<dbReference type="OrthoDB" id="9773233at2"/>
<evidence type="ECO:0000313" key="6">
    <source>
        <dbReference type="EMBL" id="RUO79906.1"/>
    </source>
</evidence>
<comment type="caution">
    <text evidence="6">The sequence shown here is derived from an EMBL/GenBank/DDBJ whole genome shotgun (WGS) entry which is preliminary data.</text>
</comment>
<evidence type="ECO:0000256" key="2">
    <source>
        <dbReference type="ARBA" id="ARBA00022630"/>
    </source>
</evidence>
<dbReference type="SUPFAM" id="SSF160996">
    <property type="entry name" value="HI0933 insert domain-like"/>
    <property type="match status" value="1"/>
</dbReference>
<dbReference type="InterPro" id="IPR055178">
    <property type="entry name" value="RsdA/BaiN/AoA(So)-like_dom"/>
</dbReference>
<protein>
    <submittedName>
        <fullName evidence="6">Aminoacetone oxidase family FAD-binding enzyme</fullName>
    </submittedName>
</protein>
<dbReference type="InterPro" id="IPR004792">
    <property type="entry name" value="BaiN-like"/>
</dbReference>
<dbReference type="InterPro" id="IPR057661">
    <property type="entry name" value="RsdA/BaiN/AoA(So)_Rossmann"/>
</dbReference>
<dbReference type="Pfam" id="PF03486">
    <property type="entry name" value="HI0933_like"/>
    <property type="match status" value="1"/>
</dbReference>
<dbReference type="EMBL" id="PIQH01000007">
    <property type="protein sequence ID" value="RUO79906.1"/>
    <property type="molecule type" value="Genomic_DNA"/>
</dbReference>
<dbReference type="AlphaFoldDB" id="A0A432ZQ04"/>
<keyword evidence="7" id="KW-1185">Reference proteome</keyword>
<dbReference type="PANTHER" id="PTHR42887">
    <property type="entry name" value="OS12G0638800 PROTEIN"/>
    <property type="match status" value="1"/>
</dbReference>
<proteinExistence type="predicted"/>
<name>A0A432ZQ04_9GAMM</name>
<evidence type="ECO:0000313" key="7">
    <source>
        <dbReference type="Proteomes" id="UP000287996"/>
    </source>
</evidence>
<dbReference type="Pfam" id="PF22780">
    <property type="entry name" value="HI0933_like_1st"/>
    <property type="match status" value="1"/>
</dbReference>
<dbReference type="Gene3D" id="3.50.50.60">
    <property type="entry name" value="FAD/NAD(P)-binding domain"/>
    <property type="match status" value="1"/>
</dbReference>
<dbReference type="SUPFAM" id="SSF51905">
    <property type="entry name" value="FAD/NAD(P)-binding domain"/>
    <property type="match status" value="1"/>
</dbReference>
<keyword evidence="2" id="KW-0285">Flavoprotein</keyword>
<organism evidence="6 7">
    <name type="scientific">Idiomarina tyrosinivorans</name>
    <dbReference type="NCBI Taxonomy" id="1445662"/>
    <lineage>
        <taxon>Bacteria</taxon>
        <taxon>Pseudomonadati</taxon>
        <taxon>Pseudomonadota</taxon>
        <taxon>Gammaproteobacteria</taxon>
        <taxon>Alteromonadales</taxon>
        <taxon>Idiomarinaceae</taxon>
        <taxon>Idiomarina</taxon>
    </lineage>
</organism>
<evidence type="ECO:0000259" key="5">
    <source>
        <dbReference type="Pfam" id="PF22780"/>
    </source>
</evidence>
<reference evidence="6 7" key="1">
    <citation type="journal article" date="2011" name="Front. Microbiol.">
        <title>Genomic signatures of strain selection and enhancement in Bacillus atrophaeus var. globigii, a historical biowarfare simulant.</title>
        <authorList>
            <person name="Gibbons H.S."/>
            <person name="Broomall S.M."/>
            <person name="McNew L.A."/>
            <person name="Daligault H."/>
            <person name="Chapman C."/>
            <person name="Bruce D."/>
            <person name="Karavis M."/>
            <person name="Krepps M."/>
            <person name="McGregor P.A."/>
            <person name="Hong C."/>
            <person name="Park K.H."/>
            <person name="Akmal A."/>
            <person name="Feldman A."/>
            <person name="Lin J.S."/>
            <person name="Chang W.E."/>
            <person name="Higgs B.W."/>
            <person name="Demirev P."/>
            <person name="Lindquist J."/>
            <person name="Liem A."/>
            <person name="Fochler E."/>
            <person name="Read T.D."/>
            <person name="Tapia R."/>
            <person name="Johnson S."/>
            <person name="Bishop-Lilly K.A."/>
            <person name="Detter C."/>
            <person name="Han C."/>
            <person name="Sozhamannan S."/>
            <person name="Rosenzweig C.N."/>
            <person name="Skowronski E.W."/>
        </authorList>
    </citation>
    <scope>NUCLEOTIDE SEQUENCE [LARGE SCALE GENOMIC DNA]</scope>
    <source>
        <strain evidence="6 7">CC-PW-9</strain>
    </source>
</reference>
<accession>A0A432ZQ04</accession>
<dbReference type="NCBIfam" id="TIGR00275">
    <property type="entry name" value="aminoacetone oxidase family FAD-binding enzyme"/>
    <property type="match status" value="1"/>
</dbReference>
<gene>
    <name evidence="6" type="ORF">CWI84_08065</name>
</gene>
<dbReference type="PRINTS" id="PR00411">
    <property type="entry name" value="PNDRDTASEI"/>
</dbReference>
<dbReference type="Proteomes" id="UP000287996">
    <property type="component" value="Unassembled WGS sequence"/>
</dbReference>
<feature type="domain" description="RsdA/BaiN/AoA(So)-like Rossmann fold-like" evidence="4">
    <location>
        <begin position="5"/>
        <end position="392"/>
    </location>
</feature>